<organism evidence="4 5">
    <name type="scientific">Silurus meridionalis</name>
    <name type="common">Southern catfish</name>
    <name type="synonym">Silurus soldatovi meridionalis</name>
    <dbReference type="NCBI Taxonomy" id="175797"/>
    <lineage>
        <taxon>Eukaryota</taxon>
        <taxon>Metazoa</taxon>
        <taxon>Chordata</taxon>
        <taxon>Craniata</taxon>
        <taxon>Vertebrata</taxon>
        <taxon>Euteleostomi</taxon>
        <taxon>Actinopterygii</taxon>
        <taxon>Neopterygii</taxon>
        <taxon>Teleostei</taxon>
        <taxon>Ostariophysi</taxon>
        <taxon>Siluriformes</taxon>
        <taxon>Siluridae</taxon>
        <taxon>Silurus</taxon>
    </lineage>
</organism>
<reference evidence="4" key="1">
    <citation type="submission" date="2020-08" db="EMBL/GenBank/DDBJ databases">
        <title>Chromosome-level assembly of Southern catfish (Silurus meridionalis) provides insights into visual adaptation to the nocturnal and benthic lifestyles.</title>
        <authorList>
            <person name="Zhang Y."/>
            <person name="Wang D."/>
            <person name="Peng Z."/>
        </authorList>
    </citation>
    <scope>NUCLEOTIDE SEQUENCE</scope>
    <source>
        <strain evidence="4">SWU-2019-XX</strain>
        <tissue evidence="4">Muscle</tissue>
    </source>
</reference>
<dbReference type="Proteomes" id="UP000606274">
    <property type="component" value="Unassembled WGS sequence"/>
</dbReference>
<keyword evidence="5" id="KW-1185">Reference proteome</keyword>
<keyword evidence="2" id="KW-1133">Transmembrane helix</keyword>
<evidence type="ECO:0000256" key="1">
    <source>
        <dbReference type="SAM" id="MobiDB-lite"/>
    </source>
</evidence>
<feature type="region of interest" description="Disordered" evidence="1">
    <location>
        <begin position="211"/>
        <end position="233"/>
    </location>
</feature>
<feature type="chain" id="PRO_5035910631" evidence="3">
    <location>
        <begin position="22"/>
        <end position="337"/>
    </location>
</feature>
<keyword evidence="2" id="KW-0812">Transmembrane</keyword>
<dbReference type="EMBL" id="JABFDY010000026">
    <property type="protein sequence ID" value="KAF7687965.1"/>
    <property type="molecule type" value="Genomic_DNA"/>
</dbReference>
<name>A0A8T0AA27_SILME</name>
<keyword evidence="2" id="KW-0472">Membrane</keyword>
<feature type="signal peptide" evidence="3">
    <location>
        <begin position="1"/>
        <end position="21"/>
    </location>
</feature>
<feature type="transmembrane region" description="Helical" evidence="2">
    <location>
        <begin position="250"/>
        <end position="271"/>
    </location>
</feature>
<dbReference type="AlphaFoldDB" id="A0A8T0AA27"/>
<evidence type="ECO:0000256" key="2">
    <source>
        <dbReference type="SAM" id="Phobius"/>
    </source>
</evidence>
<evidence type="ECO:0000313" key="5">
    <source>
        <dbReference type="Proteomes" id="UP000606274"/>
    </source>
</evidence>
<keyword evidence="3" id="KW-0732">Signal</keyword>
<sequence length="337" mass="36993">MHSLLFLMCTSWLVLFQESQGLPANPEPDAEFIEEATADGFIVATKEPTKTEKAQDNNVAIITHDSQNPEANHSQFQKDNLPKTTIAKTPEASPELTSENTNQLVAVTSIQTTTLFSKEQFEGSAELAVEDGSGETLNETRDKDLPLTTTPTTHSGDRTISTRVLVLSEKDKEAEIGSEDPTSNQLTTTASVIVEEVILERKIDEVAAEETVNEGSLDPAKEVTSKPETRLINIPGHDPKPAIKEGTPSWLLILALCLTLLAVICVFVAIATKDMWFGPSSQCFNLKSTESKKQEEYNKATIPTLSDREKVALMSIQSKRDSAIISIEETPEKEYLM</sequence>
<accession>A0A8T0AA27</accession>
<feature type="region of interest" description="Disordered" evidence="1">
    <location>
        <begin position="126"/>
        <end position="156"/>
    </location>
</feature>
<feature type="compositionally biased region" description="Basic and acidic residues" evidence="1">
    <location>
        <begin position="219"/>
        <end position="229"/>
    </location>
</feature>
<evidence type="ECO:0000313" key="4">
    <source>
        <dbReference type="EMBL" id="KAF7687965.1"/>
    </source>
</evidence>
<proteinExistence type="predicted"/>
<comment type="caution">
    <text evidence="4">The sequence shown here is derived from an EMBL/GenBank/DDBJ whole genome shotgun (WGS) entry which is preliminary data.</text>
</comment>
<evidence type="ECO:0000256" key="3">
    <source>
        <dbReference type="SAM" id="SignalP"/>
    </source>
</evidence>
<protein>
    <submittedName>
        <fullName evidence="4">Uncharacterized protein</fullName>
    </submittedName>
</protein>
<dbReference type="OrthoDB" id="8952307at2759"/>
<gene>
    <name evidence="4" type="ORF">HF521_013971</name>
</gene>